<dbReference type="Proteomes" id="UP000024635">
    <property type="component" value="Unassembled WGS sequence"/>
</dbReference>
<reference evidence="2" key="1">
    <citation type="journal article" date="2015" name="Nat. Genet.">
        <title>The genome and transcriptome of the zoonotic hookworm Ancylostoma ceylanicum identify infection-specific gene families.</title>
        <authorList>
            <person name="Schwarz E.M."/>
            <person name="Hu Y."/>
            <person name="Antoshechkin I."/>
            <person name="Miller M.M."/>
            <person name="Sternberg P.W."/>
            <person name="Aroian R.V."/>
        </authorList>
    </citation>
    <scope>NUCLEOTIDE SEQUENCE</scope>
    <source>
        <strain evidence="2">HY135</strain>
    </source>
</reference>
<feature type="non-terminal residue" evidence="1">
    <location>
        <position position="39"/>
    </location>
</feature>
<dbReference type="AlphaFoldDB" id="A0A016WV32"/>
<keyword evidence="2" id="KW-1185">Reference proteome</keyword>
<name>A0A016WV32_9BILA</name>
<comment type="caution">
    <text evidence="1">The sequence shown here is derived from an EMBL/GenBank/DDBJ whole genome shotgun (WGS) entry which is preliminary data.</text>
</comment>
<evidence type="ECO:0000313" key="1">
    <source>
        <dbReference type="EMBL" id="EYC43664.1"/>
    </source>
</evidence>
<accession>A0A016WV32</accession>
<protein>
    <submittedName>
        <fullName evidence="1">Uncharacterized protein</fullName>
    </submittedName>
</protein>
<proteinExistence type="predicted"/>
<sequence length="39" mass="4293">MDTIFVISTSNNPPVQNLRGFHGLLYLGLPYGNLTKMGL</sequence>
<evidence type="ECO:0000313" key="2">
    <source>
        <dbReference type="Proteomes" id="UP000024635"/>
    </source>
</evidence>
<organism evidence="1 2">
    <name type="scientific">Ancylostoma ceylanicum</name>
    <dbReference type="NCBI Taxonomy" id="53326"/>
    <lineage>
        <taxon>Eukaryota</taxon>
        <taxon>Metazoa</taxon>
        <taxon>Ecdysozoa</taxon>
        <taxon>Nematoda</taxon>
        <taxon>Chromadorea</taxon>
        <taxon>Rhabditida</taxon>
        <taxon>Rhabditina</taxon>
        <taxon>Rhabditomorpha</taxon>
        <taxon>Strongyloidea</taxon>
        <taxon>Ancylostomatidae</taxon>
        <taxon>Ancylostomatinae</taxon>
        <taxon>Ancylostoma</taxon>
    </lineage>
</organism>
<gene>
    <name evidence="1" type="primary">Acey_s0484.g2304</name>
    <name evidence="1" type="ORF">Y032_0484g2304</name>
</gene>
<dbReference type="EMBL" id="JARK01000084">
    <property type="protein sequence ID" value="EYC43664.1"/>
    <property type="molecule type" value="Genomic_DNA"/>
</dbReference>